<sequence>MPFIPPSDYETRRHTRQLKDLLPFIPPPDYEMITKSRRFNCSLPFLPPPDYKIRTRTRQFTDQIPFKRLFSHRPQKYFTSNRSVQSSASYPIDRQEQILKYRRTVESDSMNQGYSTKPSRRAPPTDLLIHVNNRQSHAYRRA</sequence>
<feature type="region of interest" description="Disordered" evidence="1">
    <location>
        <begin position="103"/>
        <end position="126"/>
    </location>
</feature>
<evidence type="ECO:0000313" key="3">
    <source>
        <dbReference type="Proteomes" id="UP001608902"/>
    </source>
</evidence>
<evidence type="ECO:0000256" key="1">
    <source>
        <dbReference type="SAM" id="MobiDB-lite"/>
    </source>
</evidence>
<evidence type="ECO:0000313" key="2">
    <source>
        <dbReference type="EMBL" id="MFH4981221.1"/>
    </source>
</evidence>
<feature type="compositionally biased region" description="Polar residues" evidence="1">
    <location>
        <begin position="107"/>
        <end position="117"/>
    </location>
</feature>
<proteinExistence type="predicted"/>
<dbReference type="EMBL" id="JBGFUD010006810">
    <property type="protein sequence ID" value="MFH4981221.1"/>
    <property type="molecule type" value="Genomic_DNA"/>
</dbReference>
<organism evidence="2 3">
    <name type="scientific">Gnathostoma spinigerum</name>
    <dbReference type="NCBI Taxonomy" id="75299"/>
    <lineage>
        <taxon>Eukaryota</taxon>
        <taxon>Metazoa</taxon>
        <taxon>Ecdysozoa</taxon>
        <taxon>Nematoda</taxon>
        <taxon>Chromadorea</taxon>
        <taxon>Rhabditida</taxon>
        <taxon>Spirurina</taxon>
        <taxon>Gnathostomatomorpha</taxon>
        <taxon>Gnathostomatoidea</taxon>
        <taxon>Gnathostomatidae</taxon>
        <taxon>Gnathostoma</taxon>
    </lineage>
</organism>
<dbReference type="Proteomes" id="UP001608902">
    <property type="component" value="Unassembled WGS sequence"/>
</dbReference>
<reference evidence="2 3" key="1">
    <citation type="submission" date="2024-08" db="EMBL/GenBank/DDBJ databases">
        <title>Gnathostoma spinigerum genome.</title>
        <authorList>
            <person name="Gonzalez-Bertolin B."/>
            <person name="Monzon S."/>
            <person name="Zaballos A."/>
            <person name="Jimenez P."/>
            <person name="Dekumyoy P."/>
            <person name="Varona S."/>
            <person name="Cuesta I."/>
            <person name="Sumanam S."/>
            <person name="Adisakwattana P."/>
            <person name="Gasser R.B."/>
            <person name="Hernandez-Gonzalez A."/>
            <person name="Young N.D."/>
            <person name="Perteguer M.J."/>
        </authorList>
    </citation>
    <scope>NUCLEOTIDE SEQUENCE [LARGE SCALE GENOMIC DNA]</scope>
    <source>
        <strain evidence="2">AL3</strain>
        <tissue evidence="2">Liver</tissue>
    </source>
</reference>
<protein>
    <submittedName>
        <fullName evidence="2">Uncharacterized protein</fullName>
    </submittedName>
</protein>
<accession>A0ABD6EUU2</accession>
<comment type="caution">
    <text evidence="2">The sequence shown here is derived from an EMBL/GenBank/DDBJ whole genome shotgun (WGS) entry which is preliminary data.</text>
</comment>
<dbReference type="AlphaFoldDB" id="A0ABD6EUU2"/>
<keyword evidence="3" id="KW-1185">Reference proteome</keyword>
<gene>
    <name evidence="2" type="ORF">AB6A40_007930</name>
</gene>
<name>A0ABD6EUU2_9BILA</name>